<gene>
    <name evidence="3" type="ORF">DSM107003_19310</name>
</gene>
<accession>A0A3S1IGT5</accession>
<organism evidence="3 4">
    <name type="scientific">Trichormus variabilis SAG 1403-4b</name>
    <dbReference type="NCBI Taxonomy" id="447716"/>
    <lineage>
        <taxon>Bacteria</taxon>
        <taxon>Bacillati</taxon>
        <taxon>Cyanobacteriota</taxon>
        <taxon>Cyanophyceae</taxon>
        <taxon>Nostocales</taxon>
        <taxon>Nostocaceae</taxon>
        <taxon>Trichormus</taxon>
    </lineage>
</organism>
<dbReference type="InterPro" id="IPR004919">
    <property type="entry name" value="GmrSD_N"/>
</dbReference>
<evidence type="ECO:0000259" key="2">
    <source>
        <dbReference type="Pfam" id="PF07510"/>
    </source>
</evidence>
<dbReference type="Pfam" id="PF03235">
    <property type="entry name" value="GmrSD_N"/>
    <property type="match status" value="1"/>
</dbReference>
<evidence type="ECO:0000313" key="3">
    <source>
        <dbReference type="EMBL" id="RUS97190.1"/>
    </source>
</evidence>
<evidence type="ECO:0000313" key="4">
    <source>
        <dbReference type="Proteomes" id="UP000276103"/>
    </source>
</evidence>
<protein>
    <recommendedName>
        <fullName evidence="5">DUF262 domain-containing protein</fullName>
    </recommendedName>
</protein>
<feature type="domain" description="GmrSD restriction endonucleases C-terminal" evidence="2">
    <location>
        <begin position="430"/>
        <end position="548"/>
    </location>
</feature>
<dbReference type="EMBL" id="RSCM01000005">
    <property type="protein sequence ID" value="RUS97190.1"/>
    <property type="molecule type" value="Genomic_DNA"/>
</dbReference>
<reference evidence="3 4" key="1">
    <citation type="journal article" date="2019" name="Genome Biol. Evol.">
        <title>Day and night: Metabolic profiles and evolutionary relationships of six axenic non-marine cyanobacteria.</title>
        <authorList>
            <person name="Will S.E."/>
            <person name="Henke P."/>
            <person name="Boedeker C."/>
            <person name="Huang S."/>
            <person name="Brinkmann H."/>
            <person name="Rohde M."/>
            <person name="Jarek M."/>
            <person name="Friedl T."/>
            <person name="Seufert S."/>
            <person name="Schumacher M."/>
            <person name="Overmann J."/>
            <person name="Neumann-Schaal M."/>
            <person name="Petersen J."/>
        </authorList>
    </citation>
    <scope>NUCLEOTIDE SEQUENCE [LARGE SCALE GENOMIC DNA]</scope>
    <source>
        <strain evidence="3 4">SAG 1403-4b</strain>
    </source>
</reference>
<dbReference type="RefSeq" id="WP_127053742.1">
    <property type="nucleotide sequence ID" value="NZ_RSCM01000005.1"/>
</dbReference>
<sequence length="553" mass="65457">MAHKIVAEKKVIHYIYDDFWFIIPEYQRSYVWKNDNINELLDDLWFAFETKYENEYFLGSLVLKKTEETNFNEYEVLDGQQRLTTFLILMAVLRDITENEKLKDACHEKIIQEEDKFRGVPKRIRIIYKIRDNVEKFINEYIARKDGTKDIKIVEYCGNKNVSISHIANAILTMQKFFSEKESHEIENFGAYVGLKPVLIYVSTENQEDAFRLFTILNNRGTPLTNSDILKSINIGEISDLRTRDNYAKKWEEIEGDFGNEFDRFLSFIRTILVKEKARLSLLDEFEENIYKKNLLKKGKDTIDYIITTKENYDKIITLTNGIDIENEYKNLVTIMNFGLSSSDWIAPLLAFYYKFENSNLLEFLKKLEYKFSSDWILQYTPTQRSDNMSRILKEIEKSNNSQDILSNKTIFDVNKAELYKTLNGEIYGKQFAKYILLKYEYLNVDHTVHLSGYKTISVEHILPQNPKDSSQWKSVFTDDERKNWTNKLGNIVLISTRKNSTLSNLDFEEKKERYFKGKIDIFPSSKIFATYKEWNTTILETRQNEMLSKLIQ</sequence>
<dbReference type="Pfam" id="PF07510">
    <property type="entry name" value="GmrSD_C"/>
    <property type="match status" value="1"/>
</dbReference>
<dbReference type="PANTHER" id="PTHR35149:SF2">
    <property type="entry name" value="DUF262 DOMAIN-CONTAINING PROTEIN"/>
    <property type="match status" value="1"/>
</dbReference>
<evidence type="ECO:0008006" key="5">
    <source>
        <dbReference type="Google" id="ProtNLM"/>
    </source>
</evidence>
<dbReference type="AlphaFoldDB" id="A0A3S1IGT5"/>
<dbReference type="Proteomes" id="UP000276103">
    <property type="component" value="Unassembled WGS sequence"/>
</dbReference>
<proteinExistence type="predicted"/>
<feature type="domain" description="GmrSD restriction endonucleases N-terminal" evidence="1">
    <location>
        <begin position="18"/>
        <end position="233"/>
    </location>
</feature>
<evidence type="ECO:0000259" key="1">
    <source>
        <dbReference type="Pfam" id="PF03235"/>
    </source>
</evidence>
<dbReference type="InterPro" id="IPR011089">
    <property type="entry name" value="GmrSD_C"/>
</dbReference>
<dbReference type="OrthoDB" id="9798761at2"/>
<name>A0A3S1IGT5_ANAVA</name>
<comment type="caution">
    <text evidence="3">The sequence shown here is derived from an EMBL/GenBank/DDBJ whole genome shotgun (WGS) entry which is preliminary data.</text>
</comment>
<keyword evidence="4" id="KW-1185">Reference proteome</keyword>
<dbReference type="PANTHER" id="PTHR35149">
    <property type="entry name" value="SLL5132 PROTEIN"/>
    <property type="match status" value="1"/>
</dbReference>